<comment type="caution">
    <text evidence="7">The sequence shown here is derived from an EMBL/GenBank/DDBJ whole genome shotgun (WGS) entry which is preliminary data.</text>
</comment>
<dbReference type="Gene3D" id="3.20.20.80">
    <property type="entry name" value="Glycosidases"/>
    <property type="match status" value="1"/>
</dbReference>
<dbReference type="EMBL" id="QJKJ01013414">
    <property type="protein sequence ID" value="RDX66504.1"/>
    <property type="molecule type" value="Genomic_DNA"/>
</dbReference>
<accession>A0A371EKK6</accession>
<dbReference type="InterPro" id="IPR017853">
    <property type="entry name" value="GH"/>
</dbReference>
<dbReference type="GO" id="GO:0000272">
    <property type="term" value="P:polysaccharide catabolic process"/>
    <property type="evidence" value="ECO:0007669"/>
    <property type="project" value="InterPro"/>
</dbReference>
<dbReference type="OrthoDB" id="442731at2759"/>
<keyword evidence="3 4" id="KW-0326">Glycosidase</keyword>
<dbReference type="GO" id="GO:0004553">
    <property type="term" value="F:hydrolase activity, hydrolyzing O-glycosyl compounds"/>
    <property type="evidence" value="ECO:0007669"/>
    <property type="project" value="InterPro"/>
</dbReference>
<evidence type="ECO:0000256" key="5">
    <source>
        <dbReference type="SAM" id="Phobius"/>
    </source>
</evidence>
<dbReference type="STRING" id="157652.A0A371EKK6"/>
<dbReference type="PANTHER" id="PTHR31263:SF65">
    <property type="entry name" value="CELLULASE (GLYCOSYL HYDROLASE FAMILY 5)"/>
    <property type="match status" value="1"/>
</dbReference>
<comment type="similarity">
    <text evidence="1 4">Belongs to the glycosyl hydrolase 5 (cellulase A) family.</text>
</comment>
<feature type="non-terminal residue" evidence="7">
    <location>
        <position position="1"/>
    </location>
</feature>
<evidence type="ECO:0000313" key="8">
    <source>
        <dbReference type="Proteomes" id="UP000257109"/>
    </source>
</evidence>
<evidence type="ECO:0000256" key="1">
    <source>
        <dbReference type="ARBA" id="ARBA00005641"/>
    </source>
</evidence>
<evidence type="ECO:0000313" key="7">
    <source>
        <dbReference type="EMBL" id="RDX66504.1"/>
    </source>
</evidence>
<dbReference type="AlphaFoldDB" id="A0A371EKK6"/>
<keyword evidence="5" id="KW-1133">Transmembrane helix</keyword>
<evidence type="ECO:0000256" key="2">
    <source>
        <dbReference type="ARBA" id="ARBA00022801"/>
    </source>
</evidence>
<keyword evidence="2 4" id="KW-0378">Hydrolase</keyword>
<organism evidence="7 8">
    <name type="scientific">Mucuna pruriens</name>
    <name type="common">Velvet bean</name>
    <name type="synonym">Dolichos pruriens</name>
    <dbReference type="NCBI Taxonomy" id="157652"/>
    <lineage>
        <taxon>Eukaryota</taxon>
        <taxon>Viridiplantae</taxon>
        <taxon>Streptophyta</taxon>
        <taxon>Embryophyta</taxon>
        <taxon>Tracheophyta</taxon>
        <taxon>Spermatophyta</taxon>
        <taxon>Magnoliopsida</taxon>
        <taxon>eudicotyledons</taxon>
        <taxon>Gunneridae</taxon>
        <taxon>Pentapetalae</taxon>
        <taxon>rosids</taxon>
        <taxon>fabids</taxon>
        <taxon>Fabales</taxon>
        <taxon>Fabaceae</taxon>
        <taxon>Papilionoideae</taxon>
        <taxon>50 kb inversion clade</taxon>
        <taxon>NPAAA clade</taxon>
        <taxon>indigoferoid/millettioid clade</taxon>
        <taxon>Phaseoleae</taxon>
        <taxon>Mucuna</taxon>
    </lineage>
</organism>
<evidence type="ECO:0000259" key="6">
    <source>
        <dbReference type="Pfam" id="PF00150"/>
    </source>
</evidence>
<protein>
    <recommendedName>
        <fullName evidence="6">Glycoside hydrolase family 5 domain-containing protein</fullName>
    </recommendedName>
</protein>
<dbReference type="Proteomes" id="UP000257109">
    <property type="component" value="Unassembled WGS sequence"/>
</dbReference>
<dbReference type="SUPFAM" id="SSF51445">
    <property type="entry name" value="(Trans)glycosidases"/>
    <property type="match status" value="1"/>
</dbReference>
<dbReference type="SUPFAM" id="SSF50370">
    <property type="entry name" value="Ricin B-like lectins"/>
    <property type="match status" value="1"/>
</dbReference>
<feature type="domain" description="Glycoside hydrolase family 5" evidence="6">
    <location>
        <begin position="76"/>
        <end position="337"/>
    </location>
</feature>
<keyword evidence="5" id="KW-0472">Membrane</keyword>
<dbReference type="PANTHER" id="PTHR31263">
    <property type="entry name" value="CELLULASE FAMILY PROTEIN (AFU_ORTHOLOGUE AFUA_5G14560)"/>
    <property type="match status" value="1"/>
</dbReference>
<dbReference type="InterPro" id="IPR035992">
    <property type="entry name" value="Ricin_B-like_lectins"/>
</dbReference>
<gene>
    <name evidence="7" type="ORF">CR513_54721</name>
</gene>
<dbReference type="PROSITE" id="PS50231">
    <property type="entry name" value="RICIN_B_LECTIN"/>
    <property type="match status" value="1"/>
</dbReference>
<reference evidence="7" key="1">
    <citation type="submission" date="2018-05" db="EMBL/GenBank/DDBJ databases">
        <title>Draft genome of Mucuna pruriens seed.</title>
        <authorList>
            <person name="Nnadi N.E."/>
            <person name="Vos R."/>
            <person name="Hasami M.H."/>
            <person name="Devisetty U.K."/>
            <person name="Aguiy J.C."/>
        </authorList>
    </citation>
    <scope>NUCLEOTIDE SEQUENCE [LARGE SCALE GENOMIC DNA]</scope>
    <source>
        <strain evidence="7">JCA_2017</strain>
    </source>
</reference>
<dbReference type="Pfam" id="PF00150">
    <property type="entry name" value="Cellulase"/>
    <property type="match status" value="1"/>
</dbReference>
<keyword evidence="5" id="KW-0812">Transmembrane</keyword>
<sequence>MGCSFPFIHLITIIVLLLGVLFQTKHMSATTFPLYTQNRWIVNESGMRVKLACVNWVSHLEVIVAEGLDHRPLDVIAKEIKSMGFNCVRLTWPIFLVTNDSLASLTVRQSFNNLGLVQAIFGVQTNNPFIIDLPLIKAYQAVVKGLGDNGRMVILDNHVSKPQWCCNNNDGNGFFGDPYFDPDLWITGLTKMATIFKGVSNVVGMSLRNELRGAEAVHAANPDVLVILSGLRFANDLSFIREQGVKLSFNRKLVFELHWYGISDGEAWISWNPNEVCGGVTRSVMKRAGYLLDQGYPLFVSEFGINLRGTNVNDNRYFNCFMALAADLDFDWAFWTLAGSYYLREGTVGSIEPYAILNADTTTQVTNQSFLQRISSIQFPYQGPGFSEVEAHKLGPCSNSEGWEYTDQKVLLVKGTNSCLQAYGEREQATLGNECFGSNSTWEMISDSKLHLSCKINQVSNVCLDVDANNNIVTNACKCLRDDKTCDPATQWFKLVNSTRKLT</sequence>
<feature type="transmembrane region" description="Helical" evidence="5">
    <location>
        <begin position="6"/>
        <end position="22"/>
    </location>
</feature>
<evidence type="ECO:0000256" key="3">
    <source>
        <dbReference type="ARBA" id="ARBA00023295"/>
    </source>
</evidence>
<evidence type="ECO:0000256" key="4">
    <source>
        <dbReference type="RuleBase" id="RU361153"/>
    </source>
</evidence>
<dbReference type="InterPro" id="IPR001547">
    <property type="entry name" value="Glyco_hydro_5"/>
</dbReference>
<keyword evidence="8" id="KW-1185">Reference proteome</keyword>
<name>A0A371EKK6_MUCPR</name>
<proteinExistence type="inferred from homology"/>